<protein>
    <submittedName>
        <fullName evidence="2">Uncharacterized protein</fullName>
    </submittedName>
</protein>
<feature type="compositionally biased region" description="Basic residues" evidence="1">
    <location>
        <begin position="289"/>
        <end position="298"/>
    </location>
</feature>
<sequence>MIENLVHDSSSITSALEPSQRDLDLMSTTLFQKFIDEIVMISTLVSDLPGGWDDLSDVRGFYKDGSLSSAANNIISNVVHNIMGNEQNLCGKPGTCWFVFQEVLKNNQSKCSLDFGELNVGESGVVFVSDFMVKHAEVMKEMDLFVQEIVDYCFINEPPFNLNEEIFKTSDLHCVSREEFWTIGSESKISEAIVDCWAFLLNENERKADHNPKKFFLGSSLNENDRKICRACICASLILSDMNKVRSQLLDNVIAFKDKRSKTLQTIEENRRKKARKAKKMKKPEAKKQKIVAAKKKK</sequence>
<dbReference type="Gramene" id="AUR62015287-RA">
    <property type="protein sequence ID" value="AUR62015287-RA:cds"/>
    <property type="gene ID" value="AUR62015287"/>
</dbReference>
<keyword evidence="3" id="KW-1185">Reference proteome</keyword>
<organism evidence="2 3">
    <name type="scientific">Chenopodium quinoa</name>
    <name type="common">Quinoa</name>
    <dbReference type="NCBI Taxonomy" id="63459"/>
    <lineage>
        <taxon>Eukaryota</taxon>
        <taxon>Viridiplantae</taxon>
        <taxon>Streptophyta</taxon>
        <taxon>Embryophyta</taxon>
        <taxon>Tracheophyta</taxon>
        <taxon>Spermatophyta</taxon>
        <taxon>Magnoliopsida</taxon>
        <taxon>eudicotyledons</taxon>
        <taxon>Gunneridae</taxon>
        <taxon>Pentapetalae</taxon>
        <taxon>Caryophyllales</taxon>
        <taxon>Chenopodiaceae</taxon>
        <taxon>Chenopodioideae</taxon>
        <taxon>Atripliceae</taxon>
        <taxon>Chenopodium</taxon>
    </lineage>
</organism>
<dbReference type="EnsemblPlants" id="AUR62015287-RA">
    <property type="protein sequence ID" value="AUR62015287-RA:cds"/>
    <property type="gene ID" value="AUR62015287"/>
</dbReference>
<reference evidence="2" key="2">
    <citation type="submission" date="2021-03" db="UniProtKB">
        <authorList>
            <consortium name="EnsemblPlants"/>
        </authorList>
    </citation>
    <scope>IDENTIFICATION</scope>
</reference>
<accession>A0A803LLX6</accession>
<reference evidence="2" key="1">
    <citation type="journal article" date="2017" name="Nature">
        <title>The genome of Chenopodium quinoa.</title>
        <authorList>
            <person name="Jarvis D.E."/>
            <person name="Ho Y.S."/>
            <person name="Lightfoot D.J."/>
            <person name="Schmoeckel S.M."/>
            <person name="Li B."/>
            <person name="Borm T.J.A."/>
            <person name="Ohyanagi H."/>
            <person name="Mineta K."/>
            <person name="Michell C.T."/>
            <person name="Saber N."/>
            <person name="Kharbatia N.M."/>
            <person name="Rupper R.R."/>
            <person name="Sharp A.R."/>
            <person name="Dally N."/>
            <person name="Boughton B.A."/>
            <person name="Woo Y.H."/>
            <person name="Gao G."/>
            <person name="Schijlen E.G.W.M."/>
            <person name="Guo X."/>
            <person name="Momin A.A."/>
            <person name="Negrao S."/>
            <person name="Al-Babili S."/>
            <person name="Gehring C."/>
            <person name="Roessner U."/>
            <person name="Jung C."/>
            <person name="Murphy K."/>
            <person name="Arold S.T."/>
            <person name="Gojobori T."/>
            <person name="van der Linden C.G."/>
            <person name="van Loo E.N."/>
            <person name="Jellen E.N."/>
            <person name="Maughan P.J."/>
            <person name="Tester M."/>
        </authorList>
    </citation>
    <scope>NUCLEOTIDE SEQUENCE [LARGE SCALE GENOMIC DNA]</scope>
    <source>
        <strain evidence="2">cv. PI 614886</strain>
    </source>
</reference>
<evidence type="ECO:0000256" key="1">
    <source>
        <dbReference type="SAM" id="MobiDB-lite"/>
    </source>
</evidence>
<feature type="region of interest" description="Disordered" evidence="1">
    <location>
        <begin position="265"/>
        <end position="298"/>
    </location>
</feature>
<proteinExistence type="predicted"/>
<evidence type="ECO:0000313" key="3">
    <source>
        <dbReference type="Proteomes" id="UP000596660"/>
    </source>
</evidence>
<dbReference type="AlphaFoldDB" id="A0A803LLX6"/>
<name>A0A803LLX6_CHEQI</name>
<evidence type="ECO:0000313" key="2">
    <source>
        <dbReference type="EnsemblPlants" id="AUR62015287-RA:cds"/>
    </source>
</evidence>
<feature type="compositionally biased region" description="Basic residues" evidence="1">
    <location>
        <begin position="272"/>
        <end position="282"/>
    </location>
</feature>
<dbReference type="Proteomes" id="UP000596660">
    <property type="component" value="Unplaced"/>
</dbReference>